<dbReference type="Proteomes" id="UP000517916">
    <property type="component" value="Unassembled WGS sequence"/>
</dbReference>
<dbReference type="EMBL" id="JACJID010000001">
    <property type="protein sequence ID" value="MBA8923669.1"/>
    <property type="molecule type" value="Genomic_DNA"/>
</dbReference>
<evidence type="ECO:0000256" key="1">
    <source>
        <dbReference type="SAM" id="MobiDB-lite"/>
    </source>
</evidence>
<evidence type="ECO:0000313" key="3">
    <source>
        <dbReference type="EMBL" id="MBA8923669.1"/>
    </source>
</evidence>
<feature type="region of interest" description="Disordered" evidence="1">
    <location>
        <begin position="44"/>
        <end position="66"/>
    </location>
</feature>
<evidence type="ECO:0000259" key="2">
    <source>
        <dbReference type="Pfam" id="PF00582"/>
    </source>
</evidence>
<keyword evidence="4" id="KW-1185">Reference proteome</keyword>
<reference evidence="3 4" key="1">
    <citation type="submission" date="2020-08" db="EMBL/GenBank/DDBJ databases">
        <title>Genomic Encyclopedia of Archaeal and Bacterial Type Strains, Phase II (KMG-II): from individual species to whole genera.</title>
        <authorList>
            <person name="Goeker M."/>
        </authorList>
    </citation>
    <scope>NUCLEOTIDE SEQUENCE [LARGE SCALE GENOMIC DNA]</scope>
    <source>
        <strain evidence="3 4">DSM 43850</strain>
    </source>
</reference>
<proteinExistence type="predicted"/>
<accession>A0ABR6B9Z6</accession>
<name>A0ABR6B9Z6_9PSEU</name>
<evidence type="ECO:0000313" key="4">
    <source>
        <dbReference type="Proteomes" id="UP000517916"/>
    </source>
</evidence>
<dbReference type="SUPFAM" id="SSF52402">
    <property type="entry name" value="Adenine nucleotide alpha hydrolases-like"/>
    <property type="match status" value="1"/>
</dbReference>
<dbReference type="InterPro" id="IPR006016">
    <property type="entry name" value="UspA"/>
</dbReference>
<protein>
    <recommendedName>
        <fullName evidence="2">UspA domain-containing protein</fullName>
    </recommendedName>
</protein>
<dbReference type="InterPro" id="IPR014729">
    <property type="entry name" value="Rossmann-like_a/b/a_fold"/>
</dbReference>
<dbReference type="Pfam" id="PF00582">
    <property type="entry name" value="Usp"/>
    <property type="match status" value="1"/>
</dbReference>
<sequence>MTFRNGPCWPVVVGVDGSTTALYAVRWAAGEAARRQVPLRLVYAQTPPDDPCGHTTSAHEPPGDRA</sequence>
<comment type="caution">
    <text evidence="3">The sequence shown here is derived from an EMBL/GenBank/DDBJ whole genome shotgun (WGS) entry which is preliminary data.</text>
</comment>
<organism evidence="3 4">
    <name type="scientific">Kutzneria viridogrisea</name>
    <dbReference type="NCBI Taxonomy" id="47990"/>
    <lineage>
        <taxon>Bacteria</taxon>
        <taxon>Bacillati</taxon>
        <taxon>Actinomycetota</taxon>
        <taxon>Actinomycetes</taxon>
        <taxon>Pseudonocardiales</taxon>
        <taxon>Pseudonocardiaceae</taxon>
        <taxon>Kutzneria</taxon>
    </lineage>
</organism>
<gene>
    <name evidence="3" type="ORF">BC739_000866</name>
</gene>
<feature type="domain" description="UspA" evidence="2">
    <location>
        <begin position="11"/>
        <end position="59"/>
    </location>
</feature>
<dbReference type="Gene3D" id="3.40.50.620">
    <property type="entry name" value="HUPs"/>
    <property type="match status" value="1"/>
</dbReference>